<organism evidence="1 2">
    <name type="scientific">Bacteroides fluxus YIT 12057</name>
    <dbReference type="NCBI Taxonomy" id="763034"/>
    <lineage>
        <taxon>Bacteria</taxon>
        <taxon>Pseudomonadati</taxon>
        <taxon>Bacteroidota</taxon>
        <taxon>Bacteroidia</taxon>
        <taxon>Bacteroidales</taxon>
        <taxon>Bacteroidaceae</taxon>
        <taxon>Bacteroides</taxon>
    </lineage>
</organism>
<accession>F3PR53</accession>
<dbReference type="RefSeq" id="WP_009124433.1">
    <property type="nucleotide sequence ID" value="NZ_GL882621.1"/>
</dbReference>
<dbReference type="Proteomes" id="UP000003416">
    <property type="component" value="Unassembled WGS sequence"/>
</dbReference>
<proteinExistence type="predicted"/>
<protein>
    <submittedName>
        <fullName evidence="1">Uncharacterized protein</fullName>
    </submittedName>
</protein>
<evidence type="ECO:0000313" key="2">
    <source>
        <dbReference type="Proteomes" id="UP000003416"/>
    </source>
</evidence>
<gene>
    <name evidence="1" type="ORF">HMPREF9446_01202</name>
</gene>
<dbReference type="HOGENOM" id="CLU_3058471_0_0_10"/>
<sequence>MKDLIVELNQKEKEEIFGGEEKKGYENNDNPNNTDWINNMWLGIPFNFEYQKD</sequence>
<keyword evidence="2" id="KW-1185">Reference proteome</keyword>
<reference evidence="1 2" key="1">
    <citation type="submission" date="2011-02" db="EMBL/GenBank/DDBJ databases">
        <authorList>
            <person name="Weinstock G."/>
            <person name="Sodergren E."/>
            <person name="Clifton S."/>
            <person name="Fulton L."/>
            <person name="Fulton B."/>
            <person name="Courtney L."/>
            <person name="Fronick C."/>
            <person name="Harrison M."/>
            <person name="Strong C."/>
            <person name="Farmer C."/>
            <person name="Delahaunty K."/>
            <person name="Markovic C."/>
            <person name="Hall O."/>
            <person name="Minx P."/>
            <person name="Tomlinson C."/>
            <person name="Mitreva M."/>
            <person name="Hou S."/>
            <person name="Chen J."/>
            <person name="Wollam A."/>
            <person name="Pepin K.H."/>
            <person name="Johnson M."/>
            <person name="Bhonagiri V."/>
            <person name="Zhang X."/>
            <person name="Suruliraj S."/>
            <person name="Warren W."/>
            <person name="Chinwalla A."/>
            <person name="Mardis E.R."/>
            <person name="Wilson R.K."/>
        </authorList>
    </citation>
    <scope>NUCLEOTIDE SEQUENCE [LARGE SCALE GENOMIC DNA]</scope>
    <source>
        <strain evidence="1 2">YIT 12057</strain>
    </source>
</reference>
<comment type="caution">
    <text evidence="1">The sequence shown here is derived from an EMBL/GenBank/DDBJ whole genome shotgun (WGS) entry which is preliminary data.</text>
</comment>
<evidence type="ECO:0000313" key="1">
    <source>
        <dbReference type="EMBL" id="EGF58594.1"/>
    </source>
</evidence>
<dbReference type="AlphaFoldDB" id="F3PR53"/>
<dbReference type="STRING" id="763034.HMPREF9446_01202"/>
<dbReference type="GeneID" id="86051357"/>
<name>F3PR53_9BACE</name>
<dbReference type="EMBL" id="AFBN01000021">
    <property type="protein sequence ID" value="EGF58594.1"/>
    <property type="molecule type" value="Genomic_DNA"/>
</dbReference>